<proteinExistence type="predicted"/>
<reference evidence="1" key="1">
    <citation type="submission" date="2021-02" db="EMBL/GenBank/DDBJ databases">
        <authorList>
            <person name="Nowell W R."/>
        </authorList>
    </citation>
    <scope>NUCLEOTIDE SEQUENCE</scope>
</reference>
<organism evidence="1 2">
    <name type="scientific">Rotaria magnacalcarata</name>
    <dbReference type="NCBI Taxonomy" id="392030"/>
    <lineage>
        <taxon>Eukaryota</taxon>
        <taxon>Metazoa</taxon>
        <taxon>Spiralia</taxon>
        <taxon>Gnathifera</taxon>
        <taxon>Rotifera</taxon>
        <taxon>Eurotatoria</taxon>
        <taxon>Bdelloidea</taxon>
        <taxon>Philodinida</taxon>
        <taxon>Philodinidae</taxon>
        <taxon>Rotaria</taxon>
    </lineage>
</organism>
<dbReference type="AlphaFoldDB" id="A0A8S2ZQ01"/>
<sequence length="67" mass="7688">MLPSTSNNALFGSGSHNFTLTYVKNDLYSELFFYFELKASPIKKDHNVQIICNWKRHSTTTITTTLT</sequence>
<dbReference type="EMBL" id="CAJOBI010115351">
    <property type="protein sequence ID" value="CAF4652627.1"/>
    <property type="molecule type" value="Genomic_DNA"/>
</dbReference>
<feature type="non-terminal residue" evidence="1">
    <location>
        <position position="67"/>
    </location>
</feature>
<evidence type="ECO:0000313" key="2">
    <source>
        <dbReference type="Proteomes" id="UP000676336"/>
    </source>
</evidence>
<protein>
    <submittedName>
        <fullName evidence="1">Uncharacterized protein</fullName>
    </submittedName>
</protein>
<dbReference type="Proteomes" id="UP000676336">
    <property type="component" value="Unassembled WGS sequence"/>
</dbReference>
<gene>
    <name evidence="1" type="ORF">SMN809_LOCUS41169</name>
</gene>
<comment type="caution">
    <text evidence="1">The sequence shown here is derived from an EMBL/GenBank/DDBJ whole genome shotgun (WGS) entry which is preliminary data.</text>
</comment>
<accession>A0A8S2ZQ01</accession>
<evidence type="ECO:0000313" key="1">
    <source>
        <dbReference type="EMBL" id="CAF4652627.1"/>
    </source>
</evidence>
<name>A0A8S2ZQ01_9BILA</name>